<evidence type="ECO:0000256" key="2">
    <source>
        <dbReference type="PIRNR" id="PIRNR016661"/>
    </source>
</evidence>
<dbReference type="OrthoDB" id="9803495at2"/>
<dbReference type="eggNOG" id="COG1268">
    <property type="taxonomic scope" value="Bacteria"/>
</dbReference>
<feature type="transmembrane region" description="Helical" evidence="3">
    <location>
        <begin position="84"/>
        <end position="108"/>
    </location>
</feature>
<dbReference type="PANTHER" id="PTHR34295">
    <property type="entry name" value="BIOTIN TRANSPORTER BIOY"/>
    <property type="match status" value="1"/>
</dbReference>
<feature type="transmembrane region" description="Helical" evidence="3">
    <location>
        <begin position="20"/>
        <end position="48"/>
    </location>
</feature>
<dbReference type="Pfam" id="PF02632">
    <property type="entry name" value="BioY"/>
    <property type="match status" value="1"/>
</dbReference>
<feature type="transmembrane region" description="Helical" evidence="3">
    <location>
        <begin position="60"/>
        <end position="78"/>
    </location>
</feature>
<comment type="subcellular location">
    <subcellularLocation>
        <location evidence="2">Cell membrane</location>
        <topology evidence="2">Multi-pass membrane protein</topology>
    </subcellularLocation>
</comment>
<gene>
    <name evidence="4" type="ORF">CUS_7892</name>
</gene>
<keyword evidence="3" id="KW-0812">Transmembrane</keyword>
<evidence type="ECO:0000313" key="4">
    <source>
        <dbReference type="EMBL" id="EGC01879.1"/>
    </source>
</evidence>
<dbReference type="EMBL" id="ADKM02000122">
    <property type="protein sequence ID" value="EGC01879.1"/>
    <property type="molecule type" value="Genomic_DNA"/>
</dbReference>
<dbReference type="PIRSF" id="PIRSF016661">
    <property type="entry name" value="BioY"/>
    <property type="match status" value="1"/>
</dbReference>
<keyword evidence="2" id="KW-0813">Transport</keyword>
<feature type="transmembrane region" description="Helical" evidence="3">
    <location>
        <begin position="154"/>
        <end position="180"/>
    </location>
</feature>
<dbReference type="STRING" id="246199.CUS_7892"/>
<proteinExistence type="inferred from homology"/>
<sequence>MSDNKSTEAFLSTKDLALTGMFAVVIAVCSWISIPTAVPFTLQTFAVFSALGLLGGKRGFFAALVYMLLGAVGLPVFAGFKSGVAVLVGSTGGYIVGFLIIAGVYWVAEVFIGKQIIVRIISMVIGLVLCYLFGTVWFVTVFTRTNGDISLFKALQMCVIPFVIWDLLKMALALSVTSAVGKRIKI</sequence>
<keyword evidence="3" id="KW-1133">Transmembrane helix</keyword>
<evidence type="ECO:0000256" key="1">
    <source>
        <dbReference type="ARBA" id="ARBA00010692"/>
    </source>
</evidence>
<dbReference type="GO" id="GO:0015225">
    <property type="term" value="F:biotin transmembrane transporter activity"/>
    <property type="evidence" value="ECO:0007669"/>
    <property type="project" value="UniProtKB-UniRule"/>
</dbReference>
<dbReference type="InterPro" id="IPR003784">
    <property type="entry name" value="BioY"/>
</dbReference>
<protein>
    <recommendedName>
        <fullName evidence="2">Biotin transporter</fullName>
    </recommendedName>
</protein>
<feature type="transmembrane region" description="Helical" evidence="3">
    <location>
        <begin position="120"/>
        <end position="142"/>
    </location>
</feature>
<dbReference type="GO" id="GO:0005886">
    <property type="term" value="C:plasma membrane"/>
    <property type="evidence" value="ECO:0007669"/>
    <property type="project" value="UniProtKB-SubCell"/>
</dbReference>
<dbReference type="Proteomes" id="UP000004259">
    <property type="component" value="Unassembled WGS sequence"/>
</dbReference>
<keyword evidence="2 3" id="KW-0472">Membrane</keyword>
<organism evidence="4 5">
    <name type="scientific">Ruminococcus albus 8</name>
    <dbReference type="NCBI Taxonomy" id="246199"/>
    <lineage>
        <taxon>Bacteria</taxon>
        <taxon>Bacillati</taxon>
        <taxon>Bacillota</taxon>
        <taxon>Clostridia</taxon>
        <taxon>Eubacteriales</taxon>
        <taxon>Oscillospiraceae</taxon>
        <taxon>Ruminococcus</taxon>
    </lineage>
</organism>
<comment type="similarity">
    <text evidence="1 2">Belongs to the BioY family.</text>
</comment>
<comment type="caution">
    <text evidence="4">The sequence shown here is derived from an EMBL/GenBank/DDBJ whole genome shotgun (WGS) entry which is preliminary data.</text>
</comment>
<name>E9SFU1_RUMAL</name>
<dbReference type="PANTHER" id="PTHR34295:SF1">
    <property type="entry name" value="BIOTIN TRANSPORTER BIOY"/>
    <property type="match status" value="1"/>
</dbReference>
<dbReference type="AlphaFoldDB" id="E9SFU1"/>
<keyword evidence="2" id="KW-1003">Cell membrane</keyword>
<accession>E9SFU1</accession>
<dbReference type="Gene3D" id="1.10.1760.20">
    <property type="match status" value="1"/>
</dbReference>
<keyword evidence="5" id="KW-1185">Reference proteome</keyword>
<dbReference type="RefSeq" id="WP_002852280.1">
    <property type="nucleotide sequence ID" value="NZ_ADKM02000122.1"/>
</dbReference>
<reference evidence="4 5" key="1">
    <citation type="submission" date="2011-02" db="EMBL/GenBank/DDBJ databases">
        <authorList>
            <person name="Nelson K.E."/>
            <person name="Sutton G."/>
            <person name="Torralba M."/>
            <person name="Durkin S."/>
            <person name="Harkins D."/>
            <person name="Montgomery R."/>
            <person name="Ziemer C."/>
            <person name="Klaassens E."/>
            <person name="Ocuiv P."/>
            <person name="Morrison M."/>
        </authorList>
    </citation>
    <scope>NUCLEOTIDE SEQUENCE [LARGE SCALE GENOMIC DNA]</scope>
    <source>
        <strain evidence="4 5">8</strain>
    </source>
</reference>
<evidence type="ECO:0000313" key="5">
    <source>
        <dbReference type="Proteomes" id="UP000004259"/>
    </source>
</evidence>
<evidence type="ECO:0000256" key="3">
    <source>
        <dbReference type="SAM" id="Phobius"/>
    </source>
</evidence>